<sequence length="90" mass="10439">MAGILRGVAARNNQNTKKRFYCNKMRGIGEKWLLQKNVWIILSRRRASPLEGMEKIIGNDLSRKPRSGEFHGWNEHSPNKKSKWGFVLSD</sequence>
<feature type="region of interest" description="Disordered" evidence="1">
    <location>
        <begin position="68"/>
        <end position="90"/>
    </location>
</feature>
<evidence type="ECO:0000313" key="2">
    <source>
        <dbReference type="EMBL" id="OQX05076.1"/>
    </source>
</evidence>
<reference evidence="2 3" key="1">
    <citation type="submission" date="2017-01" db="EMBL/GenBank/DDBJ databases">
        <title>Novel large sulfur bacteria in the metagenomes of groundwater-fed chemosynthetic microbial mats in the Lake Huron basin.</title>
        <authorList>
            <person name="Sharrar A.M."/>
            <person name="Flood B.E."/>
            <person name="Bailey J.V."/>
            <person name="Jones D.S."/>
            <person name="Biddanda B."/>
            <person name="Ruberg S.A."/>
            <person name="Marcus D.N."/>
            <person name="Dick G.J."/>
        </authorList>
    </citation>
    <scope>NUCLEOTIDE SEQUENCE [LARGE SCALE GENOMIC DNA]</scope>
    <source>
        <strain evidence="2">A8</strain>
    </source>
</reference>
<protein>
    <submittedName>
        <fullName evidence="2">Uncharacterized protein</fullName>
    </submittedName>
</protein>
<comment type="caution">
    <text evidence="2">The sequence shown here is derived from an EMBL/GenBank/DDBJ whole genome shotgun (WGS) entry which is preliminary data.</text>
</comment>
<gene>
    <name evidence="2" type="ORF">BWK73_34520</name>
</gene>
<dbReference type="Proteomes" id="UP000192491">
    <property type="component" value="Unassembled WGS sequence"/>
</dbReference>
<evidence type="ECO:0000256" key="1">
    <source>
        <dbReference type="SAM" id="MobiDB-lite"/>
    </source>
</evidence>
<proteinExistence type="predicted"/>
<organism evidence="2 3">
    <name type="scientific">Thiothrix lacustris</name>
    <dbReference type="NCBI Taxonomy" id="525917"/>
    <lineage>
        <taxon>Bacteria</taxon>
        <taxon>Pseudomonadati</taxon>
        <taxon>Pseudomonadota</taxon>
        <taxon>Gammaproteobacteria</taxon>
        <taxon>Thiotrichales</taxon>
        <taxon>Thiotrichaceae</taxon>
        <taxon>Thiothrix</taxon>
    </lineage>
</organism>
<evidence type="ECO:0000313" key="3">
    <source>
        <dbReference type="Proteomes" id="UP000192491"/>
    </source>
</evidence>
<feature type="compositionally biased region" description="Basic and acidic residues" evidence="1">
    <location>
        <begin position="68"/>
        <end position="78"/>
    </location>
</feature>
<dbReference type="AlphaFoldDB" id="A0A1Y1QGG0"/>
<accession>A0A1Y1QGG0</accession>
<name>A0A1Y1QGG0_9GAMM</name>
<dbReference type="EMBL" id="MTEJ01000306">
    <property type="protein sequence ID" value="OQX05076.1"/>
    <property type="molecule type" value="Genomic_DNA"/>
</dbReference>